<keyword evidence="7 8" id="KW-0807">Transducer</keyword>
<evidence type="ECO:0000256" key="7">
    <source>
        <dbReference type="ARBA" id="ARBA00023224"/>
    </source>
</evidence>
<evidence type="ECO:0000256" key="6">
    <source>
        <dbReference type="ARBA" id="ARBA00023170"/>
    </source>
</evidence>
<evidence type="ECO:0000313" key="11">
    <source>
        <dbReference type="Proteomes" id="UP000694845"/>
    </source>
</evidence>
<dbReference type="AlphaFoldDB" id="A0A8B7Z2P7"/>
<dbReference type="OMA" id="CKDVNER"/>
<feature type="transmembrane region" description="Helical" evidence="9">
    <location>
        <begin position="130"/>
        <end position="155"/>
    </location>
</feature>
<feature type="transmembrane region" description="Helical" evidence="9">
    <location>
        <begin position="89"/>
        <end position="110"/>
    </location>
</feature>
<dbReference type="GO" id="GO:0004930">
    <property type="term" value="F:G protein-coupled receptor activity"/>
    <property type="evidence" value="ECO:0007669"/>
    <property type="project" value="UniProtKB-KW"/>
</dbReference>
<comment type="subcellular location">
    <subcellularLocation>
        <location evidence="1">Membrane</location>
        <topology evidence="1">Multi-pass membrane protein</topology>
    </subcellularLocation>
</comment>
<keyword evidence="5 9" id="KW-0472">Membrane</keyword>
<gene>
    <name evidence="12" type="primary">LOC110983795</name>
</gene>
<evidence type="ECO:0000256" key="1">
    <source>
        <dbReference type="ARBA" id="ARBA00004141"/>
    </source>
</evidence>
<dbReference type="Pfam" id="PF00001">
    <property type="entry name" value="7tm_1"/>
    <property type="match status" value="1"/>
</dbReference>
<keyword evidence="2 8" id="KW-0812">Transmembrane</keyword>
<keyword evidence="11" id="KW-1185">Reference proteome</keyword>
<feature type="transmembrane region" description="Helical" evidence="9">
    <location>
        <begin position="238"/>
        <end position="257"/>
    </location>
</feature>
<evidence type="ECO:0000256" key="2">
    <source>
        <dbReference type="ARBA" id="ARBA00022692"/>
    </source>
</evidence>
<evidence type="ECO:0000256" key="5">
    <source>
        <dbReference type="ARBA" id="ARBA00023136"/>
    </source>
</evidence>
<proteinExistence type="inferred from homology"/>
<reference evidence="12" key="1">
    <citation type="submission" date="2025-08" db="UniProtKB">
        <authorList>
            <consortium name="RefSeq"/>
        </authorList>
    </citation>
    <scope>IDENTIFICATION</scope>
</reference>
<dbReference type="GO" id="GO:0005886">
    <property type="term" value="C:plasma membrane"/>
    <property type="evidence" value="ECO:0007669"/>
    <property type="project" value="TreeGrafter"/>
</dbReference>
<dbReference type="Proteomes" id="UP000694845">
    <property type="component" value="Unplaced"/>
</dbReference>
<dbReference type="PRINTS" id="PR00237">
    <property type="entry name" value="GPCRRHODOPSN"/>
</dbReference>
<evidence type="ECO:0000256" key="3">
    <source>
        <dbReference type="ARBA" id="ARBA00022989"/>
    </source>
</evidence>
<protein>
    <submittedName>
        <fullName evidence="12">Somatostatin receptor type 5-like</fullName>
    </submittedName>
</protein>
<dbReference type="SUPFAM" id="SSF81321">
    <property type="entry name" value="Family A G protein-coupled receptor-like"/>
    <property type="match status" value="1"/>
</dbReference>
<feature type="transmembrane region" description="Helical" evidence="9">
    <location>
        <begin position="286"/>
        <end position="306"/>
    </location>
</feature>
<dbReference type="CDD" id="cd00637">
    <property type="entry name" value="7tm_classA_rhodopsin-like"/>
    <property type="match status" value="1"/>
</dbReference>
<dbReference type="InterPro" id="IPR000276">
    <property type="entry name" value="GPCR_Rhodpsn"/>
</dbReference>
<evidence type="ECO:0000313" key="12">
    <source>
        <dbReference type="RefSeq" id="XP_022099050.1"/>
    </source>
</evidence>
<accession>A0A8B7Z2P7</accession>
<organism evidence="11 12">
    <name type="scientific">Acanthaster planci</name>
    <name type="common">Crown-of-thorns starfish</name>
    <dbReference type="NCBI Taxonomy" id="133434"/>
    <lineage>
        <taxon>Eukaryota</taxon>
        <taxon>Metazoa</taxon>
        <taxon>Echinodermata</taxon>
        <taxon>Eleutherozoa</taxon>
        <taxon>Asterozoa</taxon>
        <taxon>Asteroidea</taxon>
        <taxon>Valvatacea</taxon>
        <taxon>Valvatida</taxon>
        <taxon>Acanthasteridae</taxon>
        <taxon>Acanthaster</taxon>
    </lineage>
</organism>
<feature type="domain" description="G-protein coupled receptors family 1 profile" evidence="10">
    <location>
        <begin position="68"/>
        <end position="337"/>
    </location>
</feature>
<dbReference type="InterPro" id="IPR017452">
    <property type="entry name" value="GPCR_Rhodpsn_7TM"/>
</dbReference>
<dbReference type="OrthoDB" id="5965524at2759"/>
<dbReference type="KEGG" id="aplc:110983795"/>
<evidence type="ECO:0000256" key="8">
    <source>
        <dbReference type="RuleBase" id="RU000688"/>
    </source>
</evidence>
<dbReference type="PROSITE" id="PS00237">
    <property type="entry name" value="G_PROTEIN_RECEP_F1_1"/>
    <property type="match status" value="1"/>
</dbReference>
<name>A0A8B7Z2P7_ACAPL</name>
<dbReference type="PANTHER" id="PTHR24243:SF208">
    <property type="entry name" value="PYROKININ-1 RECEPTOR"/>
    <property type="match status" value="1"/>
</dbReference>
<keyword evidence="6 8" id="KW-0675">Receptor</keyword>
<dbReference type="Gene3D" id="1.20.1070.10">
    <property type="entry name" value="Rhodopsin 7-helix transmembrane proteins"/>
    <property type="match status" value="1"/>
</dbReference>
<keyword evidence="4 8" id="KW-0297">G-protein coupled receptor</keyword>
<sequence>MASGVESLVTIGGTGKPYVNMESGNSSVQDDDFWEKVLTDKRLQRYDAVEVAIVTAVMPCIMVVGLVTNFTFLFVMYRVAWMRTNVNAYLFNLAIADILVLTLGVGDKLWHYMETPFMLDEAFRGTVGCVLIDLLLDSVYFTGLFLVTLVSLHRFNAVCRPHSGSHQQNKASTRRWIAGAWLGGILLASSLVPSYCVLTLYDIPAWPDTPKYSQLPQVIGFCQPIEDWMPTAVNLVQTVPFFVAMTANTLMYIRIIMSLNHIVAKGSEFGCKDVNERIRNRVTKMLVANGCVFFMCLFPFELTSLLSVSGGVEINVAWSHCVRMLLYINSTVNPIIYGVTNSKYRKAYALAYACYKSKSSDMVKYELSIPLNRMKDRPTTAVTDCRVRGGDS</sequence>
<dbReference type="RefSeq" id="XP_022099050.1">
    <property type="nucleotide sequence ID" value="XM_022243358.1"/>
</dbReference>
<evidence type="ECO:0000259" key="10">
    <source>
        <dbReference type="PROSITE" id="PS50262"/>
    </source>
</evidence>
<comment type="similarity">
    <text evidence="8">Belongs to the G-protein coupled receptor 1 family.</text>
</comment>
<feature type="transmembrane region" description="Helical" evidence="9">
    <location>
        <begin position="51"/>
        <end position="77"/>
    </location>
</feature>
<evidence type="ECO:0000256" key="4">
    <source>
        <dbReference type="ARBA" id="ARBA00023040"/>
    </source>
</evidence>
<keyword evidence="3 9" id="KW-1133">Transmembrane helix</keyword>
<dbReference type="PANTHER" id="PTHR24243">
    <property type="entry name" value="G-PROTEIN COUPLED RECEPTOR"/>
    <property type="match status" value="1"/>
</dbReference>
<feature type="transmembrane region" description="Helical" evidence="9">
    <location>
        <begin position="176"/>
        <end position="201"/>
    </location>
</feature>
<dbReference type="GeneID" id="110983795"/>
<evidence type="ECO:0000256" key="9">
    <source>
        <dbReference type="SAM" id="Phobius"/>
    </source>
</evidence>
<dbReference type="PROSITE" id="PS50262">
    <property type="entry name" value="G_PROTEIN_RECEP_F1_2"/>
    <property type="match status" value="1"/>
</dbReference>